<dbReference type="Proteomes" id="UP001159363">
    <property type="component" value="Chromosome 1"/>
</dbReference>
<reference evidence="2 3" key="1">
    <citation type="submission" date="2023-02" db="EMBL/GenBank/DDBJ databases">
        <title>LHISI_Scaffold_Assembly.</title>
        <authorList>
            <person name="Stuart O.P."/>
            <person name="Cleave R."/>
            <person name="Magrath M.J.L."/>
            <person name="Mikheyev A.S."/>
        </authorList>
    </citation>
    <scope>NUCLEOTIDE SEQUENCE [LARGE SCALE GENOMIC DNA]</scope>
    <source>
        <strain evidence="2">Daus_M_001</strain>
        <tissue evidence="2">Leg muscle</tissue>
    </source>
</reference>
<feature type="compositionally biased region" description="Polar residues" evidence="1">
    <location>
        <begin position="95"/>
        <end position="106"/>
    </location>
</feature>
<feature type="compositionally biased region" description="Polar residues" evidence="1">
    <location>
        <begin position="1269"/>
        <end position="1284"/>
    </location>
</feature>
<protein>
    <submittedName>
        <fullName evidence="2">Uncharacterized protein</fullName>
    </submittedName>
</protein>
<feature type="region of interest" description="Disordered" evidence="1">
    <location>
        <begin position="1325"/>
        <end position="1439"/>
    </location>
</feature>
<keyword evidence="3" id="KW-1185">Reference proteome</keyword>
<organism evidence="2 3">
    <name type="scientific">Dryococelus australis</name>
    <dbReference type="NCBI Taxonomy" id="614101"/>
    <lineage>
        <taxon>Eukaryota</taxon>
        <taxon>Metazoa</taxon>
        <taxon>Ecdysozoa</taxon>
        <taxon>Arthropoda</taxon>
        <taxon>Hexapoda</taxon>
        <taxon>Insecta</taxon>
        <taxon>Pterygota</taxon>
        <taxon>Neoptera</taxon>
        <taxon>Polyneoptera</taxon>
        <taxon>Phasmatodea</taxon>
        <taxon>Verophasmatodea</taxon>
        <taxon>Anareolatae</taxon>
        <taxon>Phasmatidae</taxon>
        <taxon>Eurycanthinae</taxon>
        <taxon>Dryococelus</taxon>
    </lineage>
</organism>
<evidence type="ECO:0000256" key="1">
    <source>
        <dbReference type="SAM" id="MobiDB-lite"/>
    </source>
</evidence>
<feature type="region of interest" description="Disordered" evidence="1">
    <location>
        <begin position="56"/>
        <end position="113"/>
    </location>
</feature>
<dbReference type="PANTHER" id="PTHR45749:SF37">
    <property type="entry name" value="OS05G0311600 PROTEIN"/>
    <property type="match status" value="1"/>
</dbReference>
<comment type="caution">
    <text evidence="2">The sequence shown here is derived from an EMBL/GenBank/DDBJ whole genome shotgun (WGS) entry which is preliminary data.</text>
</comment>
<feature type="compositionally biased region" description="Polar residues" evidence="1">
    <location>
        <begin position="1339"/>
        <end position="1350"/>
    </location>
</feature>
<dbReference type="EMBL" id="JARBHB010000001">
    <property type="protein sequence ID" value="KAJ8897340.1"/>
    <property type="molecule type" value="Genomic_DNA"/>
</dbReference>
<feature type="region of interest" description="Disordered" evidence="1">
    <location>
        <begin position="1254"/>
        <end position="1288"/>
    </location>
</feature>
<sequence length="1439" mass="163223">MANLLTCEQPSVLPALSVLRDRLPTQSSFSRTFPWIHRCMYLQRCKTAWLRHNNSSNCARSENDSAQGRSHSIRWRSKDSGRPVGDVVAGAKESGNASNVTAGTTSDKADGEKPLAGNIHSTLTRSSYGPSSHANVHFEHRRKLDRRIGTGDNQLAVMHVAAPWSSRSKPGRKLSLLDKYPTRSEIKPNKPPGQPKYQGLYLVGQVKIWVYRRNGDAFGRSCVGNYDVEIWQENFSELAPCWAPGDTFWSRLKVFFCCIAFVCDACEEVKVSRWSGVEVRGVPPPRNPVATSWCLGHVTFPDIKWKITFHRLADPRMIPARVSSLSPPQVSITRLEHYALQRRIWLQYFMHLVIHTRVVLGRQYRDICYTDTLYRTGYVGNYTFEDMYRGHERPACSKPDTEILMRNAFRLYSGSDKDSGRPVGDAGAGAKEAYNASNGVLNTSVEKFDICIEDFVDIITEEVVGTVASVHDRAAGSDVGVTAAEIDGTPLQLKKSMARNHWANPLRLKERELHAKEAGMAAVRDWVAMASRYNQGKLIETIRFSARLLQSLLSLPRRLETACKTKKISADIRQYFKSPSPATQEAAPLQELGQSCTPTDTSGNSECDDACTSQTSALVENLEDKDTDYLGTLESGSMQPKLTDERSSSQVDLMNGKKLTEALKSHDSSQNHNKCFEKYVAYKLMSKIVADLLITRKKQQQEATHEYMKKLCDIIFCVWVGKGSTFEVIGKIHNELIETAATVTKEEISNSIHNSGMFSIIVDEARCFKEEQMSIFLRYPENLHPQEKFIGFVNCSKARDSTSLAAAVTDVLNNLHIEGMVMVAQSYYGASVMSCQYPQATYIHCMAHRVNLVITDASSLALTVNFWKYRNCSDSRLRNSAGGTASTKSVAISLQISKLLFRLCLKREEGKDQDVVTAMGIISSIKTPNFIVCLFTMDYVLSPMNVLSNYFQKEEATLGASERLVKSTLATLKEKRDKFDDVWIPIEKFAEEHDLTLSAPKASKKRKLNTSHSLQDYIVESTLEQTMTAVDGETIDKEYSCCHVYYAVFDSIMVNLEKPFYTLEFAEVSVFKNFLKTKKILLEQREVFSAMRRVKTWLQSTTGQERFSSLSLTHIEAALLKKIGIPEKTCLPAAFSLAKIWGRIHRELNPVRLGGYIVPSKHKLSANCRPDTCTVGNCRFNARRQPSDNGGMSFFETECLPLEKRQWPTIFFRITNGYHRQYVGMISQSKHVASILKMFVGRFPYGTFVVSARHRNDTQPSRARYRSDIQPSQAQHRNDIQTSQARHRIGCSRDIQSLQTWHRSDIRPPQTWHRNDIQSQARYHRDIQPSQARHHRDIQPSQAQNRNDIQPLQAWHRSDIQPKPRHHRDIQPSQARRLRDIQPSQARHRSDTQPSQARHHRDIQPSQAQHRKDIQPSQAEHRSDIQPSQTRNRNDIQPP</sequence>
<evidence type="ECO:0000313" key="3">
    <source>
        <dbReference type="Proteomes" id="UP001159363"/>
    </source>
</evidence>
<accession>A0ABQ9IMD4</accession>
<feature type="compositionally biased region" description="Polar residues" evidence="1">
    <location>
        <begin position="56"/>
        <end position="70"/>
    </location>
</feature>
<feature type="compositionally biased region" description="Basic and acidic residues" evidence="1">
    <location>
        <begin position="1410"/>
        <end position="1424"/>
    </location>
</feature>
<gene>
    <name evidence="2" type="ORF">PR048_002686</name>
</gene>
<dbReference type="PANTHER" id="PTHR45749">
    <property type="match status" value="1"/>
</dbReference>
<name>A0ABQ9IMD4_9NEOP</name>
<evidence type="ECO:0000313" key="2">
    <source>
        <dbReference type="EMBL" id="KAJ8897340.1"/>
    </source>
</evidence>
<proteinExistence type="predicted"/>